<dbReference type="Proteomes" id="UP000808349">
    <property type="component" value="Unassembled WGS sequence"/>
</dbReference>
<accession>A0A9D7SDQ9</accession>
<gene>
    <name evidence="1" type="ORF">IPO85_18740</name>
</gene>
<sequence>MNLQELKISSYLMKILSFEDKSYEKICKLNLSLKSRTDAYILLTFLNEWGCRQFIKDQHNVAASNLIRWYKMNEKKLPKYNIQLINISDKSIEGFAPLFDDLMKIHASTDKRSHRKSVGPVGAAKALFCLRIHAFPPWDNPIIDHFEFERNGVDYCRYLMYIKGNILELQNECNQLNIELNQIPMILNRPSITLVKLIDEYLWLTITRKFDPKKIIELIK</sequence>
<dbReference type="AlphaFoldDB" id="A0A9D7SDQ9"/>
<dbReference type="EMBL" id="JADKFW010000021">
    <property type="protein sequence ID" value="MBK9719511.1"/>
    <property type="molecule type" value="Genomic_DNA"/>
</dbReference>
<evidence type="ECO:0000313" key="1">
    <source>
        <dbReference type="EMBL" id="MBK9719511.1"/>
    </source>
</evidence>
<reference evidence="1 2" key="1">
    <citation type="submission" date="2020-10" db="EMBL/GenBank/DDBJ databases">
        <title>Connecting structure to function with the recovery of over 1000 high-quality activated sludge metagenome-assembled genomes encoding full-length rRNA genes using long-read sequencing.</title>
        <authorList>
            <person name="Singleton C.M."/>
            <person name="Petriglieri F."/>
            <person name="Kristensen J.M."/>
            <person name="Kirkegaard R.H."/>
            <person name="Michaelsen T.Y."/>
            <person name="Andersen M.H."/>
            <person name="Karst S.M."/>
            <person name="Dueholm M.S."/>
            <person name="Nielsen P.H."/>
            <person name="Albertsen M."/>
        </authorList>
    </citation>
    <scope>NUCLEOTIDE SEQUENCE [LARGE SCALE GENOMIC DNA]</scope>
    <source>
        <strain evidence="1">Ribe_18-Q3-R11-54_BAT3C.373</strain>
    </source>
</reference>
<organism evidence="1 2">
    <name type="scientific">Candidatus Defluviibacterium haderslevense</name>
    <dbReference type="NCBI Taxonomy" id="2981993"/>
    <lineage>
        <taxon>Bacteria</taxon>
        <taxon>Pseudomonadati</taxon>
        <taxon>Bacteroidota</taxon>
        <taxon>Saprospiria</taxon>
        <taxon>Saprospirales</taxon>
        <taxon>Saprospiraceae</taxon>
        <taxon>Candidatus Defluviibacterium</taxon>
    </lineage>
</organism>
<comment type="caution">
    <text evidence="1">The sequence shown here is derived from an EMBL/GenBank/DDBJ whole genome shotgun (WGS) entry which is preliminary data.</text>
</comment>
<evidence type="ECO:0000313" key="2">
    <source>
        <dbReference type="Proteomes" id="UP000808349"/>
    </source>
</evidence>
<name>A0A9D7SDQ9_9BACT</name>
<protein>
    <submittedName>
        <fullName evidence="1">Uncharacterized protein</fullName>
    </submittedName>
</protein>
<proteinExistence type="predicted"/>